<dbReference type="InterPro" id="IPR003615">
    <property type="entry name" value="HNH_nuc"/>
</dbReference>
<feature type="region of interest" description="Disordered" evidence="1">
    <location>
        <begin position="60"/>
        <end position="84"/>
    </location>
</feature>
<comment type="caution">
    <text evidence="3">The sequence shown here is derived from an EMBL/GenBank/DDBJ whole genome shotgun (WGS) entry which is preliminary data.</text>
</comment>
<dbReference type="EMBL" id="JAACJN010000004">
    <property type="protein sequence ID" value="KAF5392654.1"/>
    <property type="molecule type" value="Genomic_DNA"/>
</dbReference>
<feature type="region of interest" description="Disordered" evidence="1">
    <location>
        <begin position="263"/>
        <end position="307"/>
    </location>
</feature>
<organism evidence="3 4">
    <name type="scientific">Collybiopsis confluens</name>
    <dbReference type="NCBI Taxonomy" id="2823264"/>
    <lineage>
        <taxon>Eukaryota</taxon>
        <taxon>Fungi</taxon>
        <taxon>Dikarya</taxon>
        <taxon>Basidiomycota</taxon>
        <taxon>Agaricomycotina</taxon>
        <taxon>Agaricomycetes</taxon>
        <taxon>Agaricomycetidae</taxon>
        <taxon>Agaricales</taxon>
        <taxon>Marasmiineae</taxon>
        <taxon>Omphalotaceae</taxon>
        <taxon>Collybiopsis</taxon>
    </lineage>
</organism>
<accession>A0A8H5HZV7</accession>
<evidence type="ECO:0000256" key="1">
    <source>
        <dbReference type="SAM" id="MobiDB-lite"/>
    </source>
</evidence>
<evidence type="ECO:0000259" key="2">
    <source>
        <dbReference type="Pfam" id="PF13391"/>
    </source>
</evidence>
<feature type="domain" description="HNH nuclease" evidence="2">
    <location>
        <begin position="141"/>
        <end position="204"/>
    </location>
</feature>
<evidence type="ECO:0000313" key="4">
    <source>
        <dbReference type="Proteomes" id="UP000518752"/>
    </source>
</evidence>
<dbReference type="Pfam" id="PF13391">
    <property type="entry name" value="HNH_2"/>
    <property type="match status" value="1"/>
</dbReference>
<feature type="compositionally biased region" description="Basic and acidic residues" evidence="1">
    <location>
        <begin position="1"/>
        <end position="12"/>
    </location>
</feature>
<protein>
    <recommendedName>
        <fullName evidence="2">HNH nuclease domain-containing protein</fullName>
    </recommendedName>
</protein>
<feature type="compositionally biased region" description="Low complexity" evidence="1">
    <location>
        <begin position="17"/>
        <end position="31"/>
    </location>
</feature>
<evidence type="ECO:0000313" key="3">
    <source>
        <dbReference type="EMBL" id="KAF5392654.1"/>
    </source>
</evidence>
<keyword evidence="4" id="KW-1185">Reference proteome</keyword>
<proteinExistence type="predicted"/>
<feature type="compositionally biased region" description="Basic and acidic residues" evidence="1">
    <location>
        <begin position="263"/>
        <end position="280"/>
    </location>
</feature>
<dbReference type="OrthoDB" id="3133596at2759"/>
<reference evidence="3 4" key="1">
    <citation type="journal article" date="2020" name="ISME J.">
        <title>Uncovering the hidden diversity of litter-decomposition mechanisms in mushroom-forming fungi.</title>
        <authorList>
            <person name="Floudas D."/>
            <person name="Bentzer J."/>
            <person name="Ahren D."/>
            <person name="Johansson T."/>
            <person name="Persson P."/>
            <person name="Tunlid A."/>
        </authorList>
    </citation>
    <scope>NUCLEOTIDE SEQUENCE [LARGE SCALE GENOMIC DNA]</scope>
    <source>
        <strain evidence="3 4">CBS 406.79</strain>
    </source>
</reference>
<name>A0A8H5HZV7_9AGAR</name>
<sequence length="454" mass="50949">MSAFETADHSLNDELSELSAESSAFVSSGGENDSPAIPGPEALRRPNLGPRVLAQTRRSARNVLNDTNYGESPATTDQKGKGRARDFVSLPSNELSHPLFAQEQYVEHGYASPEQNITSSSKLSIRDKERVAELAPLGARCVISHVKGREVEYCHLIERRTNPEQIRRFEWFFGLSPGTLFVNSRRNIICLTDDTHVFFDHGGFLLLPTEGAVWDALLEMNKHNRHSQEGERKRFVDTLVTSLIGFSLQPALRRYFTPEAPKFSETKHLTPESSETKSPEHTSPAPESSETKSPEQALPAPTSTVPKQHPTMFQYKIYALDIPRNREWKRLIQEATEDSRAVYRYYYYPFDHSDLSEIQSHVHPAFAMAHALRTLSYLKNNAATYEAYNLIKQTDPVVTDILSIAQGWSELVDDPIPASFLEQVVCAADNGWEWVDDEGDDGDCDETECGGGTD</sequence>
<feature type="region of interest" description="Disordered" evidence="1">
    <location>
        <begin position="1"/>
        <end position="48"/>
    </location>
</feature>
<dbReference type="AlphaFoldDB" id="A0A8H5HZV7"/>
<gene>
    <name evidence="3" type="ORF">D9757_001032</name>
</gene>
<feature type="compositionally biased region" description="Polar residues" evidence="1">
    <location>
        <begin position="62"/>
        <end position="77"/>
    </location>
</feature>
<dbReference type="Proteomes" id="UP000518752">
    <property type="component" value="Unassembled WGS sequence"/>
</dbReference>